<dbReference type="STRING" id="101091.A0A1C7NVA1"/>
<accession>A0A1C7NVA1</accession>
<gene>
    <name evidence="2" type="primary">ORC6</name>
    <name evidence="2" type="ORF">A0J61_00545</name>
</gene>
<feature type="region of interest" description="Disordered" evidence="1">
    <location>
        <begin position="192"/>
        <end position="267"/>
    </location>
</feature>
<evidence type="ECO:0000313" key="3">
    <source>
        <dbReference type="Proteomes" id="UP000093000"/>
    </source>
</evidence>
<dbReference type="Proteomes" id="UP000093000">
    <property type="component" value="Unassembled WGS sequence"/>
</dbReference>
<dbReference type="OrthoDB" id="5552484at2759"/>
<sequence>MPDLIAHCLERLNLEEPDKVKGKANQFFGQLNSLPVKLFDKGPNLKAVIAIQLAYESLGCHDWSVRLASQLAGCTSANYDSVLSNIRKHLNIQPSITLDTLSIALGSSTMLNSVRGLWDSFTADYLEELKGIKRANAEKELELPCWKGAVTYCCAKAFGEVLPKDRLHALCGCSLAELNKCIKIIQSTSEEKITELKNTSSKPSRASRRSAPKEQTTPSQTTTAKPRTTKKVETTKKSEATDKPESRKRKRTVQSVPTETTEKTRIRPKSGIVSMINHQDYKKSKRYLDYIEWKSRLIQQLNSSLA</sequence>
<feature type="compositionally biased region" description="Polar residues" evidence="1">
    <location>
        <begin position="214"/>
        <end position="226"/>
    </location>
</feature>
<dbReference type="EMBL" id="LUGH01000012">
    <property type="protein sequence ID" value="OBZ91404.1"/>
    <property type="molecule type" value="Genomic_DNA"/>
</dbReference>
<evidence type="ECO:0000313" key="2">
    <source>
        <dbReference type="EMBL" id="OBZ91404.1"/>
    </source>
</evidence>
<keyword evidence="3" id="KW-1185">Reference proteome</keyword>
<dbReference type="AlphaFoldDB" id="A0A1C7NVA1"/>
<reference evidence="2 3" key="1">
    <citation type="submission" date="2016-03" db="EMBL/GenBank/DDBJ databases">
        <title>Choanephora cucurbitarum.</title>
        <authorList>
            <person name="Min B."/>
            <person name="Park H."/>
            <person name="Park J.-H."/>
            <person name="Shin H.-D."/>
            <person name="Choi I.-G."/>
        </authorList>
    </citation>
    <scope>NUCLEOTIDE SEQUENCE [LARGE SCALE GENOMIC DNA]</scope>
    <source>
        <strain evidence="2 3">KUS-F28377</strain>
    </source>
</reference>
<feature type="compositionally biased region" description="Basic and acidic residues" evidence="1">
    <location>
        <begin position="230"/>
        <end position="245"/>
    </location>
</feature>
<protein>
    <submittedName>
        <fullName evidence="2">Origin of replication complex subunit 6</fullName>
    </submittedName>
</protein>
<comment type="caution">
    <text evidence="2">The sequence shown here is derived from an EMBL/GenBank/DDBJ whole genome shotgun (WGS) entry which is preliminary data.</text>
</comment>
<evidence type="ECO:0000256" key="1">
    <source>
        <dbReference type="SAM" id="MobiDB-lite"/>
    </source>
</evidence>
<dbReference type="Gene3D" id="1.10.472.10">
    <property type="entry name" value="Cyclin-like"/>
    <property type="match status" value="1"/>
</dbReference>
<name>A0A1C7NVA1_9FUNG</name>
<organism evidence="2 3">
    <name type="scientific">Choanephora cucurbitarum</name>
    <dbReference type="NCBI Taxonomy" id="101091"/>
    <lineage>
        <taxon>Eukaryota</taxon>
        <taxon>Fungi</taxon>
        <taxon>Fungi incertae sedis</taxon>
        <taxon>Mucoromycota</taxon>
        <taxon>Mucoromycotina</taxon>
        <taxon>Mucoromycetes</taxon>
        <taxon>Mucorales</taxon>
        <taxon>Mucorineae</taxon>
        <taxon>Choanephoraceae</taxon>
        <taxon>Choanephoroideae</taxon>
        <taxon>Choanephora</taxon>
    </lineage>
</organism>
<proteinExistence type="predicted"/>
<dbReference type="InParanoid" id="A0A1C7NVA1"/>